<dbReference type="InterPro" id="IPR007038">
    <property type="entry name" value="HupE_UreJ"/>
</dbReference>
<evidence type="ECO:0000256" key="1">
    <source>
        <dbReference type="SAM" id="Phobius"/>
    </source>
</evidence>
<gene>
    <name evidence="3" type="ORF">AN401_05745</name>
</gene>
<sequence length="183" mass="17966">MNRALIVLMTLAPAAAFAHPGHGDHGLVSGFTHPLLGWDHLLAMVAVGMLAVLGREQKAWQLPLAFVAAMVAGALLGIGGVGMAGVETGILASLVVLGGMLAAGVTGFTGLALGLCALFGLFHGNAHGLELPAHGSALGYFAGFVAATALLHAAGWLAAGKIHATAVRIAGGAMAGAGLLAAI</sequence>
<dbReference type="Proteomes" id="UP000217763">
    <property type="component" value="Chromosome"/>
</dbReference>
<name>A0A291HMP3_9GAMM</name>
<keyword evidence="1" id="KW-0472">Membrane</keyword>
<feature type="transmembrane region" description="Helical" evidence="1">
    <location>
        <begin position="90"/>
        <end position="123"/>
    </location>
</feature>
<dbReference type="KEGG" id="zdf:AN401_05745"/>
<keyword evidence="1" id="KW-0812">Transmembrane</keyword>
<keyword evidence="4" id="KW-1185">Reference proteome</keyword>
<dbReference type="Pfam" id="PF04955">
    <property type="entry name" value="HupE_UreJ"/>
    <property type="match status" value="1"/>
</dbReference>
<dbReference type="EMBL" id="CP012621">
    <property type="protein sequence ID" value="ATG73427.1"/>
    <property type="molecule type" value="Genomic_DNA"/>
</dbReference>
<proteinExistence type="predicted"/>
<reference evidence="4" key="1">
    <citation type="submission" date="2015-09" db="EMBL/GenBank/DDBJ databases">
        <authorList>
            <person name="Shao Z."/>
            <person name="Wang L."/>
        </authorList>
    </citation>
    <scope>NUCLEOTIDE SEQUENCE [LARGE SCALE GENOMIC DNA]</scope>
    <source>
        <strain evidence="4">F13-1</strain>
    </source>
</reference>
<evidence type="ECO:0000313" key="4">
    <source>
        <dbReference type="Proteomes" id="UP000217763"/>
    </source>
</evidence>
<evidence type="ECO:0000313" key="3">
    <source>
        <dbReference type="EMBL" id="ATG73427.1"/>
    </source>
</evidence>
<organism evidence="3 4">
    <name type="scientific">Zobellella denitrificans</name>
    <dbReference type="NCBI Taxonomy" id="347534"/>
    <lineage>
        <taxon>Bacteria</taxon>
        <taxon>Pseudomonadati</taxon>
        <taxon>Pseudomonadota</taxon>
        <taxon>Gammaproteobacteria</taxon>
        <taxon>Aeromonadales</taxon>
        <taxon>Aeromonadaceae</taxon>
        <taxon>Zobellella</taxon>
    </lineage>
</organism>
<keyword evidence="1" id="KW-1133">Transmembrane helix</keyword>
<feature type="transmembrane region" description="Helical" evidence="1">
    <location>
        <begin position="135"/>
        <end position="159"/>
    </location>
</feature>
<feature type="chain" id="PRO_5013398746" description="Protein hupE" evidence="2">
    <location>
        <begin position="19"/>
        <end position="183"/>
    </location>
</feature>
<feature type="transmembrane region" description="Helical" evidence="1">
    <location>
        <begin position="34"/>
        <end position="53"/>
    </location>
</feature>
<dbReference type="AlphaFoldDB" id="A0A291HMP3"/>
<protein>
    <recommendedName>
        <fullName evidence="5">Protein hupE</fullName>
    </recommendedName>
</protein>
<evidence type="ECO:0000256" key="2">
    <source>
        <dbReference type="SAM" id="SignalP"/>
    </source>
</evidence>
<keyword evidence="2" id="KW-0732">Signal</keyword>
<feature type="transmembrane region" description="Helical" evidence="1">
    <location>
        <begin position="65"/>
        <end position="84"/>
    </location>
</feature>
<dbReference type="PIRSF" id="PIRSF016919">
    <property type="entry name" value="HupE_UreJ"/>
    <property type="match status" value="1"/>
</dbReference>
<evidence type="ECO:0008006" key="5">
    <source>
        <dbReference type="Google" id="ProtNLM"/>
    </source>
</evidence>
<accession>A0A291HMP3</accession>
<dbReference type="RefSeq" id="WP_096778770.1">
    <property type="nucleotide sequence ID" value="NZ_CP012621.1"/>
</dbReference>
<feature type="signal peptide" evidence="2">
    <location>
        <begin position="1"/>
        <end position="18"/>
    </location>
</feature>